<evidence type="ECO:0000313" key="4">
    <source>
        <dbReference type="EMBL" id="EMA35884.1"/>
    </source>
</evidence>
<name>M0LU01_NATLA</name>
<evidence type="ECO:0000313" key="5">
    <source>
        <dbReference type="Proteomes" id="UP000011555"/>
    </source>
</evidence>
<evidence type="ECO:0000313" key="6">
    <source>
        <dbReference type="Proteomes" id="UP000186547"/>
    </source>
</evidence>
<accession>M0LU01</accession>
<dbReference type="EMBL" id="AOLZ01000022">
    <property type="protein sequence ID" value="EMA35884.1"/>
    <property type="molecule type" value="Genomic_DNA"/>
</dbReference>
<dbReference type="AlphaFoldDB" id="M0LU01"/>
<gene>
    <name evidence="4" type="ORF">C445_03473</name>
    <name evidence="3" type="ORF">CHINAEXTREME_20085</name>
</gene>
<feature type="compositionally biased region" description="Low complexity" evidence="1">
    <location>
        <begin position="121"/>
        <end position="131"/>
    </location>
</feature>
<reference evidence="3 6" key="1">
    <citation type="journal article" date="2011" name="J. Bacteriol.">
        <title>Genome sequence of Halobiforma lacisalsi AJ5, an extremely halophilic archaeon which harbors a bop gene.</title>
        <authorList>
            <person name="Jiang X."/>
            <person name="Wang S."/>
            <person name="Cheng H."/>
            <person name="Huo Y."/>
            <person name="Zhang X."/>
            <person name="Zhu X."/>
            <person name="Han X."/>
            <person name="Ni P."/>
            <person name="Wu M."/>
        </authorList>
    </citation>
    <scope>NUCLEOTIDE SEQUENCE [LARGE SCALE GENOMIC DNA]</scope>
    <source>
        <strain evidence="3 6">AJ5</strain>
    </source>
</reference>
<proteinExistence type="predicted"/>
<keyword evidence="2" id="KW-1133">Transmembrane helix</keyword>
<sequence length="158" mass="15518">MTTGPEIRTGKTLVPGLLAVALFGLMGLIVLNTPFGAGDGAVGFPEGISITSEIGYALFDLEALQSGAMAIPETETFLAAFLLIALTLDAALDASIVLAKREEEGEPVAALSSQDTGAGAGAATTAETGTAGSAGGTGDRTAVTDGGDEAAESGGETR</sequence>
<protein>
    <recommendedName>
        <fullName evidence="7">NADH dehydrogenase-like complex subunit J2</fullName>
    </recommendedName>
</protein>
<dbReference type="STRING" id="358396.CHINAEXTREME_20085"/>
<evidence type="ECO:0000256" key="1">
    <source>
        <dbReference type="SAM" id="MobiDB-lite"/>
    </source>
</evidence>
<keyword evidence="2" id="KW-0812">Transmembrane</keyword>
<dbReference type="Proteomes" id="UP000011555">
    <property type="component" value="Unassembled WGS sequence"/>
</dbReference>
<dbReference type="GeneID" id="30923475"/>
<keyword evidence="5" id="KW-1185">Reference proteome</keyword>
<dbReference type="EMBL" id="CP019285">
    <property type="protein sequence ID" value="APW99926.1"/>
    <property type="molecule type" value="Genomic_DNA"/>
</dbReference>
<feature type="transmembrane region" description="Helical" evidence="2">
    <location>
        <begin position="77"/>
        <end position="99"/>
    </location>
</feature>
<reference evidence="3" key="3">
    <citation type="submission" date="2017-01" db="EMBL/GenBank/DDBJ databases">
        <authorList>
            <person name="Mah S.A."/>
            <person name="Swanson W.J."/>
            <person name="Moy G.W."/>
            <person name="Vacquier V.D."/>
        </authorList>
    </citation>
    <scope>NUCLEOTIDE SEQUENCE</scope>
    <source>
        <strain evidence="3">AJ5</strain>
    </source>
</reference>
<dbReference type="eggNOG" id="arCOG07914">
    <property type="taxonomic scope" value="Archaea"/>
</dbReference>
<dbReference type="RefSeq" id="WP_007140440.1">
    <property type="nucleotide sequence ID" value="NZ_AOLZ01000022.1"/>
</dbReference>
<organism evidence="4 5">
    <name type="scientific">Natronobacterium lacisalsi AJ5</name>
    <dbReference type="NCBI Taxonomy" id="358396"/>
    <lineage>
        <taxon>Archaea</taxon>
        <taxon>Methanobacteriati</taxon>
        <taxon>Methanobacteriota</taxon>
        <taxon>Stenosarchaea group</taxon>
        <taxon>Halobacteria</taxon>
        <taxon>Halobacteriales</taxon>
        <taxon>Natrialbaceae</taxon>
        <taxon>Natronobacterium</taxon>
    </lineage>
</organism>
<evidence type="ECO:0000313" key="3">
    <source>
        <dbReference type="EMBL" id="APW99926.1"/>
    </source>
</evidence>
<dbReference type="KEGG" id="hlc:CHINAEXTREME20085"/>
<evidence type="ECO:0008006" key="7">
    <source>
        <dbReference type="Google" id="ProtNLM"/>
    </source>
</evidence>
<dbReference type="Proteomes" id="UP000186547">
    <property type="component" value="Chromosome"/>
</dbReference>
<dbReference type="PATRIC" id="fig|358396.7.peg.707"/>
<evidence type="ECO:0000256" key="2">
    <source>
        <dbReference type="SAM" id="Phobius"/>
    </source>
</evidence>
<feature type="region of interest" description="Disordered" evidence="1">
    <location>
        <begin position="105"/>
        <end position="158"/>
    </location>
</feature>
<feature type="transmembrane region" description="Helical" evidence="2">
    <location>
        <begin position="12"/>
        <end position="31"/>
    </location>
</feature>
<reference evidence="4 5" key="2">
    <citation type="journal article" date="2014" name="PLoS Genet.">
        <title>Phylogenetically driven sequencing of extremely halophilic archaea reveals strategies for static and dynamic osmo-response.</title>
        <authorList>
            <person name="Becker E.A."/>
            <person name="Seitzer P.M."/>
            <person name="Tritt A."/>
            <person name="Larsen D."/>
            <person name="Krusor M."/>
            <person name="Yao A.I."/>
            <person name="Wu D."/>
            <person name="Madern D."/>
            <person name="Eisen J.A."/>
            <person name="Darling A.E."/>
            <person name="Facciotti M.T."/>
        </authorList>
    </citation>
    <scope>NUCLEOTIDE SEQUENCE [LARGE SCALE GENOMIC DNA]</scope>
    <source>
        <strain evidence="4 5">AJ5</strain>
    </source>
</reference>
<keyword evidence="2" id="KW-0472">Membrane</keyword>